<dbReference type="Pfam" id="PF02581">
    <property type="entry name" value="TMP-TENI"/>
    <property type="match status" value="1"/>
</dbReference>
<dbReference type="GO" id="GO:0009228">
    <property type="term" value="P:thiamine biosynthetic process"/>
    <property type="evidence" value="ECO:0007669"/>
    <property type="project" value="UniProtKB-KW"/>
</dbReference>
<dbReference type="PANTHER" id="PTHR20857:SF23">
    <property type="entry name" value="THIAMINE BIOSYNTHETIC BIFUNCTIONAL ENZYME"/>
    <property type="match status" value="1"/>
</dbReference>
<dbReference type="GO" id="GO:0005737">
    <property type="term" value="C:cytoplasm"/>
    <property type="evidence" value="ECO:0007669"/>
    <property type="project" value="TreeGrafter"/>
</dbReference>
<dbReference type="SUPFAM" id="SSF51391">
    <property type="entry name" value="Thiamin phosphate synthase"/>
    <property type="match status" value="1"/>
</dbReference>
<dbReference type="GO" id="GO:0004789">
    <property type="term" value="F:thiamine-phosphate diphosphorylase activity"/>
    <property type="evidence" value="ECO:0007669"/>
    <property type="project" value="TreeGrafter"/>
</dbReference>
<keyword evidence="2" id="KW-0784">Thiamine biosynthesis</keyword>
<evidence type="ECO:0000256" key="1">
    <source>
        <dbReference type="ARBA" id="ARBA00004948"/>
    </source>
</evidence>
<proteinExistence type="predicted"/>
<dbReference type="EMBL" id="GU567951">
    <property type="protein sequence ID" value="ADI21342.1"/>
    <property type="molecule type" value="Genomic_DNA"/>
</dbReference>
<evidence type="ECO:0000313" key="4">
    <source>
        <dbReference type="EMBL" id="ADI21342.1"/>
    </source>
</evidence>
<dbReference type="PANTHER" id="PTHR20857">
    <property type="entry name" value="THIAMINE-PHOSPHATE PYROPHOSPHORYLASE"/>
    <property type="match status" value="1"/>
</dbReference>
<protein>
    <submittedName>
        <fullName evidence="4">Thiamine monophosphate synthase</fullName>
    </submittedName>
</protein>
<sequence>MKGIYAITPDDIEENELIEKSQELIEAKINFLQIRRKADTLDQIYSVASKIVKFTKNHSCKLIINDHIEIAKDLNADGVHLGMEDYENFLKKPDDLKKVFSSYFREKVIGLSCKNNLGLVKNPPVDLFDWDYLAVGSMFRTTTKTDTVLVNANQRSLLIKNSSKPLVAIGGIDEKNIGVLLKDNYNFFAISKFLFNNDSPSRALKKIKKIIKGS</sequence>
<dbReference type="CDD" id="cd00564">
    <property type="entry name" value="TMP_TenI"/>
    <property type="match status" value="1"/>
</dbReference>
<accession>E7C1L8</accession>
<dbReference type="InterPro" id="IPR013785">
    <property type="entry name" value="Aldolase_TIM"/>
</dbReference>
<organism evidence="4">
    <name type="scientific">uncultured gamma proteobacterium HF0010_10D20</name>
    <dbReference type="NCBI Taxonomy" id="723561"/>
    <lineage>
        <taxon>Bacteria</taxon>
        <taxon>Pseudomonadati</taxon>
        <taxon>Pseudomonadota</taxon>
        <taxon>Gammaproteobacteria</taxon>
        <taxon>environmental samples</taxon>
    </lineage>
</organism>
<reference evidence="4" key="1">
    <citation type="submission" date="2010-01" db="EMBL/GenBank/DDBJ databases">
        <title>Genome fragments of uncultured bacteria from the North Pacific subtropical Gyre.</title>
        <authorList>
            <person name="Pham V.D."/>
            <person name="Delong E.F."/>
        </authorList>
    </citation>
    <scope>NUCLEOTIDE SEQUENCE</scope>
</reference>
<evidence type="ECO:0000256" key="2">
    <source>
        <dbReference type="ARBA" id="ARBA00022977"/>
    </source>
</evidence>
<comment type="pathway">
    <text evidence="1">Cofactor biosynthesis; thiamine diphosphate biosynthesis.</text>
</comment>
<evidence type="ECO:0000259" key="3">
    <source>
        <dbReference type="Pfam" id="PF02581"/>
    </source>
</evidence>
<dbReference type="InterPro" id="IPR022998">
    <property type="entry name" value="ThiamineP_synth_TenI"/>
</dbReference>
<dbReference type="InterPro" id="IPR036206">
    <property type="entry name" value="ThiamineP_synth_sf"/>
</dbReference>
<feature type="domain" description="Thiamine phosphate synthase/TenI" evidence="3">
    <location>
        <begin position="4"/>
        <end position="191"/>
    </location>
</feature>
<dbReference type="AlphaFoldDB" id="E7C1L8"/>
<dbReference type="Gene3D" id="3.20.20.70">
    <property type="entry name" value="Aldolase class I"/>
    <property type="match status" value="1"/>
</dbReference>
<name>E7C1L8_9GAMM</name>